<evidence type="ECO:0000259" key="3">
    <source>
        <dbReference type="Pfam" id="PF05004"/>
    </source>
</evidence>
<protein>
    <recommendedName>
        <fullName evidence="3">Interferon-related developmental regulator N-terminal domain-containing protein</fullName>
    </recommendedName>
</protein>
<sequence length="451" mass="49690">MHDLRRQALESGKTVSRKARSRVASGASSKANSARNSPAQSRANSRGPAARHSSDDEEYLSDGTAWSHNSIDDLLNGEDVDLPADAWKSELHTRIEQIVDRKRSCTDGRADSLAAFAHILMARFAKDIIEGQMDELLPSMVRSIKAETSERETVMALKALTVTIVTMDSDDIYDSVADVLKRSIADSESNQVKISGIHALGMAAFLGGASEEEQEDIMTFFLEIVESDGLSVNAHDEGSVVTAALEEWGLLATDFEDLEEATETAIEAFVEQLESADAGVQVAAGENIALLFEKSYTPLEEDEEASGDEDGSDDSDEGSSGHKMVKRYSVYRRQDQLIHTLDELANVSTRSISKKDRKTLHSSFADIRNSVEKPTRGPKYSTALDQDTGRAYGGGRMKVKINRSVEVRIDKWWKLHRLSALRRALQSGFIHQYDENEAVSRCIPFSVAAKR</sequence>
<dbReference type="EMBL" id="ML977556">
    <property type="protein sequence ID" value="KAF2008064.1"/>
    <property type="molecule type" value="Genomic_DNA"/>
</dbReference>
<dbReference type="PANTHER" id="PTHR12354:SF1">
    <property type="entry name" value="INTERFERON-RELATED DEVELOPMENTAL REGULATOR 1"/>
    <property type="match status" value="1"/>
</dbReference>
<dbReference type="SUPFAM" id="SSF48371">
    <property type="entry name" value="ARM repeat"/>
    <property type="match status" value="1"/>
</dbReference>
<feature type="domain" description="Interferon-related developmental regulator N-terminal" evidence="3">
    <location>
        <begin position="73"/>
        <end position="372"/>
    </location>
</feature>
<feature type="compositionally biased region" description="Acidic residues" evidence="2">
    <location>
        <begin position="300"/>
        <end position="317"/>
    </location>
</feature>
<dbReference type="InterPro" id="IPR007701">
    <property type="entry name" value="Interferon-rel_develop_reg_N"/>
</dbReference>
<dbReference type="InterPro" id="IPR011989">
    <property type="entry name" value="ARM-like"/>
</dbReference>
<evidence type="ECO:0000313" key="4">
    <source>
        <dbReference type="EMBL" id="KAF2008064.1"/>
    </source>
</evidence>
<dbReference type="AlphaFoldDB" id="A0A6A5X5H7"/>
<dbReference type="InterPro" id="IPR039777">
    <property type="entry name" value="IFRD"/>
</dbReference>
<dbReference type="Gene3D" id="1.25.10.10">
    <property type="entry name" value="Leucine-rich Repeat Variant"/>
    <property type="match status" value="1"/>
</dbReference>
<reference evidence="4" key="1">
    <citation type="journal article" date="2020" name="Stud. Mycol.">
        <title>101 Dothideomycetes genomes: a test case for predicting lifestyles and emergence of pathogens.</title>
        <authorList>
            <person name="Haridas S."/>
            <person name="Albert R."/>
            <person name="Binder M."/>
            <person name="Bloem J."/>
            <person name="Labutti K."/>
            <person name="Salamov A."/>
            <person name="Andreopoulos B."/>
            <person name="Baker S."/>
            <person name="Barry K."/>
            <person name="Bills G."/>
            <person name="Bluhm B."/>
            <person name="Cannon C."/>
            <person name="Castanera R."/>
            <person name="Culley D."/>
            <person name="Daum C."/>
            <person name="Ezra D."/>
            <person name="Gonzalez J."/>
            <person name="Henrissat B."/>
            <person name="Kuo A."/>
            <person name="Liang C."/>
            <person name="Lipzen A."/>
            <person name="Lutzoni F."/>
            <person name="Magnuson J."/>
            <person name="Mondo S."/>
            <person name="Nolan M."/>
            <person name="Ohm R."/>
            <person name="Pangilinan J."/>
            <person name="Park H.-J."/>
            <person name="Ramirez L."/>
            <person name="Alfaro M."/>
            <person name="Sun H."/>
            <person name="Tritt A."/>
            <person name="Yoshinaga Y."/>
            <person name="Zwiers L.-H."/>
            <person name="Turgeon B."/>
            <person name="Goodwin S."/>
            <person name="Spatafora J."/>
            <person name="Crous P."/>
            <person name="Grigoriev I."/>
        </authorList>
    </citation>
    <scope>NUCLEOTIDE SEQUENCE</scope>
    <source>
        <strain evidence="4">CBS 123094</strain>
    </source>
</reference>
<accession>A0A6A5X5H7</accession>
<keyword evidence="5" id="KW-1185">Reference proteome</keyword>
<gene>
    <name evidence="4" type="ORF">P154DRAFT_453483</name>
</gene>
<dbReference type="Proteomes" id="UP000799779">
    <property type="component" value="Unassembled WGS sequence"/>
</dbReference>
<feature type="region of interest" description="Disordered" evidence="2">
    <location>
        <begin position="1"/>
        <end position="62"/>
    </location>
</feature>
<organism evidence="4 5">
    <name type="scientific">Amniculicola lignicola CBS 123094</name>
    <dbReference type="NCBI Taxonomy" id="1392246"/>
    <lineage>
        <taxon>Eukaryota</taxon>
        <taxon>Fungi</taxon>
        <taxon>Dikarya</taxon>
        <taxon>Ascomycota</taxon>
        <taxon>Pezizomycotina</taxon>
        <taxon>Dothideomycetes</taxon>
        <taxon>Pleosporomycetidae</taxon>
        <taxon>Pleosporales</taxon>
        <taxon>Amniculicolaceae</taxon>
        <taxon>Amniculicola</taxon>
    </lineage>
</organism>
<feature type="region of interest" description="Disordered" evidence="2">
    <location>
        <begin position="300"/>
        <end position="324"/>
    </location>
</feature>
<evidence type="ECO:0000256" key="2">
    <source>
        <dbReference type="SAM" id="MobiDB-lite"/>
    </source>
</evidence>
<dbReference type="OrthoDB" id="18978at2759"/>
<dbReference type="PANTHER" id="PTHR12354">
    <property type="entry name" value="INTERFERON-RELATED DEVELOPMENTAL REGULATOR"/>
    <property type="match status" value="1"/>
</dbReference>
<name>A0A6A5X5H7_9PLEO</name>
<comment type="similarity">
    <text evidence="1">Belongs to the IFRD family.</text>
</comment>
<dbReference type="InterPro" id="IPR016024">
    <property type="entry name" value="ARM-type_fold"/>
</dbReference>
<evidence type="ECO:0000256" key="1">
    <source>
        <dbReference type="ARBA" id="ARBA00008828"/>
    </source>
</evidence>
<feature type="compositionally biased region" description="Polar residues" evidence="2">
    <location>
        <begin position="26"/>
        <end position="44"/>
    </location>
</feature>
<dbReference type="Pfam" id="PF05004">
    <property type="entry name" value="IFRD"/>
    <property type="match status" value="1"/>
</dbReference>
<evidence type="ECO:0000313" key="5">
    <source>
        <dbReference type="Proteomes" id="UP000799779"/>
    </source>
</evidence>
<proteinExistence type="inferred from homology"/>